<protein>
    <submittedName>
        <fullName evidence="2">SDR family oxidoreductase</fullName>
    </submittedName>
</protein>
<dbReference type="RefSeq" id="WP_231418143.1">
    <property type="nucleotide sequence ID" value="NZ_CP126446.1"/>
</dbReference>
<dbReference type="Pfam" id="PF13460">
    <property type="entry name" value="NAD_binding_10"/>
    <property type="match status" value="1"/>
</dbReference>
<keyword evidence="3" id="KW-1185">Reference proteome</keyword>
<evidence type="ECO:0000313" key="2">
    <source>
        <dbReference type="EMBL" id="WIF99241.1"/>
    </source>
</evidence>
<feature type="domain" description="NAD(P)-binding" evidence="1">
    <location>
        <begin position="8"/>
        <end position="200"/>
    </location>
</feature>
<dbReference type="EMBL" id="CP126446">
    <property type="protein sequence ID" value="WIF99241.1"/>
    <property type="molecule type" value="Genomic_DNA"/>
</dbReference>
<dbReference type="InterPro" id="IPR051207">
    <property type="entry name" value="ComplexI_NDUFA9_subunit"/>
</dbReference>
<reference evidence="2 3" key="1">
    <citation type="submission" date="2023-05" db="EMBL/GenBank/DDBJ databases">
        <title>Comparative genomics reveals the evidence of polycyclic aromatic hydrocarbons degradation in moderately halophilic genus Pontibacillus.</title>
        <authorList>
            <person name="Yang H."/>
            <person name="Qian Z."/>
        </authorList>
    </citation>
    <scope>NUCLEOTIDE SEQUENCE [LARGE SCALE GENOMIC DNA]</scope>
    <source>
        <strain evidence="3">HN14</strain>
    </source>
</reference>
<dbReference type="PANTHER" id="PTHR12126:SF11">
    <property type="entry name" value="NADH DEHYDROGENASE [UBIQUINONE] 1 ALPHA SUBCOMPLEX SUBUNIT 9, MITOCHONDRIAL"/>
    <property type="match status" value="1"/>
</dbReference>
<dbReference type="CDD" id="cd05243">
    <property type="entry name" value="SDR_a5"/>
    <property type="match status" value="1"/>
</dbReference>
<dbReference type="InterPro" id="IPR036291">
    <property type="entry name" value="NAD(P)-bd_dom_sf"/>
</dbReference>
<organism evidence="2 3">
    <name type="scientific">Pontibacillus chungwhensis</name>
    <dbReference type="NCBI Taxonomy" id="265426"/>
    <lineage>
        <taxon>Bacteria</taxon>
        <taxon>Bacillati</taxon>
        <taxon>Bacillota</taxon>
        <taxon>Bacilli</taxon>
        <taxon>Bacillales</taxon>
        <taxon>Bacillaceae</taxon>
        <taxon>Pontibacillus</taxon>
    </lineage>
</organism>
<evidence type="ECO:0000259" key="1">
    <source>
        <dbReference type="Pfam" id="PF13460"/>
    </source>
</evidence>
<evidence type="ECO:0000313" key="3">
    <source>
        <dbReference type="Proteomes" id="UP001236652"/>
    </source>
</evidence>
<name>A0ABY8V2L5_9BACI</name>
<dbReference type="Gene3D" id="3.40.50.720">
    <property type="entry name" value="NAD(P)-binding Rossmann-like Domain"/>
    <property type="match status" value="1"/>
</dbReference>
<sequence>MKRVLVAGATGYLGRYVVKAFKEAGYSVKVLVRSKEKMKEEGPFSSPAIMEAVDEFVVGDVAEPASLKGICSDVDYVFSSVGLTRQKGKLTFKDVDYKGNLNLLKEAEESKVERFMYINVHGAEDCPSALIQAKKKFVQELEKSDLDSTIVNPTGYFSDMTEFASMAKKGRVLLFGKGDNKMNPIHGQDLAYYCVRSISEKHSPLNVGGPDVYTYREMAELASQTVNPEAKITSIPVWTVKAMLPFLRITNKKQYDLFQFFFYVMTHDVVAEPYGKIDLKTYFEEGEASR</sequence>
<dbReference type="PANTHER" id="PTHR12126">
    <property type="entry name" value="NADH-UBIQUINONE OXIDOREDUCTASE 39 KDA SUBUNIT-RELATED"/>
    <property type="match status" value="1"/>
</dbReference>
<accession>A0ABY8V2L5</accession>
<dbReference type="InterPro" id="IPR016040">
    <property type="entry name" value="NAD(P)-bd_dom"/>
</dbReference>
<proteinExistence type="predicted"/>
<dbReference type="Proteomes" id="UP001236652">
    <property type="component" value="Chromosome"/>
</dbReference>
<dbReference type="SUPFAM" id="SSF51735">
    <property type="entry name" value="NAD(P)-binding Rossmann-fold domains"/>
    <property type="match status" value="1"/>
</dbReference>
<gene>
    <name evidence="2" type="ORF">QNI29_06155</name>
</gene>